<sequence length="132" mass="14483">MYVTPYTTMPSGNGRLKEIMERLSIQMFVDLMHQYGVWHGLLAGLTALIRGAYESEGLSKALLDAALCSLIGLFAFHVAGTFETFTTNVTMQLVLAIVIGVIGANLIITTVRESFSGAIKQLNPLTWFKKAR</sequence>
<dbReference type="EMBL" id="MN850594">
    <property type="protein sequence ID" value="QHR68770.1"/>
    <property type="molecule type" value="Genomic_DNA"/>
</dbReference>
<feature type="transmembrane region" description="Helical" evidence="1">
    <location>
        <begin position="91"/>
        <end position="111"/>
    </location>
</feature>
<dbReference type="Proteomes" id="UP000464205">
    <property type="component" value="Segment"/>
</dbReference>
<dbReference type="Pfam" id="PF05106">
    <property type="entry name" value="Phage_holin_3_1"/>
    <property type="match status" value="1"/>
</dbReference>
<protein>
    <submittedName>
        <fullName evidence="2">Holin</fullName>
    </submittedName>
</protein>
<feature type="transmembrane region" description="Helical" evidence="1">
    <location>
        <begin position="32"/>
        <end position="49"/>
    </location>
</feature>
<evidence type="ECO:0000313" key="3">
    <source>
        <dbReference type="Proteomes" id="UP000464205"/>
    </source>
</evidence>
<organism evidence="2 3">
    <name type="scientific">Escherichia phage flopper</name>
    <dbReference type="NCBI Taxonomy" id="2696397"/>
    <lineage>
        <taxon>Viruses</taxon>
        <taxon>Duplodnaviria</taxon>
        <taxon>Heunggongvirae</taxon>
        <taxon>Uroviricota</taxon>
        <taxon>Caudoviricetes</taxon>
        <taxon>Chaseviridae</taxon>
        <taxon>Cleopatravirinae</taxon>
        <taxon>Carltongylesvirus</taxon>
        <taxon>Carltongylesvirus flopper</taxon>
    </lineage>
</organism>
<evidence type="ECO:0000313" key="2">
    <source>
        <dbReference type="EMBL" id="QHR68770.1"/>
    </source>
</evidence>
<gene>
    <name evidence="2" type="ORF">flopper_28</name>
</gene>
<proteinExistence type="predicted"/>
<keyword evidence="1" id="KW-0472">Membrane</keyword>
<keyword evidence="1" id="KW-0812">Transmembrane</keyword>
<name>A0A6B9WYB8_9CAUD</name>
<keyword evidence="1" id="KW-1133">Transmembrane helix</keyword>
<evidence type="ECO:0000256" key="1">
    <source>
        <dbReference type="SAM" id="Phobius"/>
    </source>
</evidence>
<reference evidence="3" key="1">
    <citation type="submission" date="2019-12" db="EMBL/GenBank/DDBJ databases">
        <authorList>
            <person name="Olsen N.S."/>
            <person name="Junco L.M.F."/>
            <person name="Kot W."/>
            <person name="Hansen L.H."/>
        </authorList>
    </citation>
    <scope>NUCLEOTIDE SEQUENCE [LARGE SCALE GENOMIC DNA]</scope>
</reference>
<feature type="transmembrane region" description="Helical" evidence="1">
    <location>
        <begin position="61"/>
        <end position="79"/>
    </location>
</feature>
<accession>A0A6B9WYB8</accession>
<dbReference type="InterPro" id="IPR006481">
    <property type="entry name" value="Phage_lambda_GpS_holin"/>
</dbReference>
<keyword evidence="3" id="KW-1185">Reference proteome</keyword>